<dbReference type="InterPro" id="IPR003137">
    <property type="entry name" value="PA_domain"/>
</dbReference>
<dbReference type="SMART" id="SM00184">
    <property type="entry name" value="RING"/>
    <property type="match status" value="1"/>
</dbReference>
<dbReference type="InterPro" id="IPR013083">
    <property type="entry name" value="Znf_RING/FYVE/PHD"/>
</dbReference>
<keyword evidence="13" id="KW-1185">Reference proteome</keyword>
<keyword evidence="6 10" id="KW-1133">Transmembrane helix</keyword>
<feature type="domain" description="RING-type" evidence="12">
    <location>
        <begin position="215"/>
        <end position="257"/>
    </location>
</feature>
<evidence type="ECO:0000313" key="14">
    <source>
        <dbReference type="WBParaSite" id="ALUE_0000428101-mRNA-1"/>
    </source>
</evidence>
<dbReference type="GO" id="GO:0008270">
    <property type="term" value="F:zinc ion binding"/>
    <property type="evidence" value="ECO:0007669"/>
    <property type="project" value="UniProtKB-KW"/>
</dbReference>
<keyword evidence="2 10" id="KW-0812">Transmembrane</keyword>
<dbReference type="InterPro" id="IPR051653">
    <property type="entry name" value="E3_ligase_sorting_rcpt"/>
</dbReference>
<evidence type="ECO:0000256" key="10">
    <source>
        <dbReference type="SAM" id="Phobius"/>
    </source>
</evidence>
<dbReference type="SUPFAM" id="SSF57850">
    <property type="entry name" value="RING/U-box"/>
    <property type="match status" value="1"/>
</dbReference>
<feature type="region of interest" description="Disordered" evidence="9">
    <location>
        <begin position="605"/>
        <end position="624"/>
    </location>
</feature>
<evidence type="ECO:0000256" key="1">
    <source>
        <dbReference type="ARBA" id="ARBA00004167"/>
    </source>
</evidence>
<keyword evidence="5" id="KW-0862">Zinc</keyword>
<evidence type="ECO:0000256" key="4">
    <source>
        <dbReference type="ARBA" id="ARBA00022771"/>
    </source>
</evidence>
<feature type="region of interest" description="Disordered" evidence="9">
    <location>
        <begin position="260"/>
        <end position="290"/>
    </location>
</feature>
<keyword evidence="3" id="KW-0479">Metal-binding</keyword>
<evidence type="ECO:0000256" key="7">
    <source>
        <dbReference type="ARBA" id="ARBA00023136"/>
    </source>
</evidence>
<dbReference type="CDD" id="cd16665">
    <property type="entry name" value="RING-H2_RNF13-like"/>
    <property type="match status" value="1"/>
</dbReference>
<dbReference type="Proteomes" id="UP000036681">
    <property type="component" value="Unplaced"/>
</dbReference>
<evidence type="ECO:0000256" key="2">
    <source>
        <dbReference type="ARBA" id="ARBA00022692"/>
    </source>
</evidence>
<evidence type="ECO:0000256" key="8">
    <source>
        <dbReference type="PROSITE-ProRule" id="PRU00175"/>
    </source>
</evidence>
<evidence type="ECO:0000256" key="5">
    <source>
        <dbReference type="ARBA" id="ARBA00022833"/>
    </source>
</evidence>
<keyword evidence="7 10" id="KW-0472">Membrane</keyword>
<dbReference type="AlphaFoldDB" id="A0A9J2P3I2"/>
<dbReference type="PANTHER" id="PTHR47168:SF1">
    <property type="entry name" value="OS02G0798600 PROTEIN"/>
    <property type="match status" value="1"/>
</dbReference>
<feature type="signal peptide" evidence="11">
    <location>
        <begin position="1"/>
        <end position="23"/>
    </location>
</feature>
<dbReference type="CDD" id="cd00538">
    <property type="entry name" value="PA"/>
    <property type="match status" value="1"/>
</dbReference>
<name>A0A9J2P3I2_ASCLU</name>
<dbReference type="InterPro" id="IPR001841">
    <property type="entry name" value="Znf_RING"/>
</dbReference>
<protein>
    <submittedName>
        <fullName evidence="14">RING-type domain-containing protein</fullName>
    </submittedName>
</protein>
<dbReference type="Gene3D" id="3.30.40.10">
    <property type="entry name" value="Zinc/RING finger domain, C3HC4 (zinc finger)"/>
    <property type="match status" value="1"/>
</dbReference>
<feature type="compositionally biased region" description="Low complexity" evidence="9">
    <location>
        <begin position="280"/>
        <end position="290"/>
    </location>
</feature>
<sequence length="675" mass="74414">MHPCARLFLAFLLSTVFSSFCSAQYMLEVLEKAYTGYHAVLRCDATGADFGLSISSFSYGINTTGCAVFTEPEDACSRTTTSKINSTICHGQFAIVPRGNCSFSEKAYHAQTGRPDPYKAIVIYNDPGEPPLPMQGSKYADEVNIPVAMVSYACMQNVMGRYPAESGYVVALRIIPGYYDFIKYLAPFVAVVGFCFIVLFISLANPFIGDQPETCAVCLDDFIEGEKLRILPCKHAYHCKCIDPWLTKNRKVCPICKRKVCSTGDSDSSDSDAERRRADAAAGRATTTRENAPLLSNEQPDGFCVYFSSWLKLIVREHAPHEDNRTVRCFQMGVTTADSRNSLAHGVRYLIDGDTNDHMQSPSSSGGQETTQAIVHNEVDAMQGNVYADTVAVEDESSRGFSEALRKKLRPLRPFVYDLVNRAMRASGRLQQEPQSSGIADSRTSYAAENNAFDDLEVQPVPDNALVEGPPSTEGDERLEPDAAVTTHEVPPCERRRRHPAASGKLTDVKLDLDVELPSDESSEEDGCTPVVSDFGVIVRAQQRMVSVEAKGQFNHTLLQILFQVGAQTFGLPQRKVIKEHRGMHSSRSMPGGLSRGALRTRSVEHRANDEAGSGDRELTTNRQRSHEEVIFKASIDLDEEHAASVARLQVISFIWMCLSSCAYCRGSFPFGAHH</sequence>
<dbReference type="Pfam" id="PF02225">
    <property type="entry name" value="PA"/>
    <property type="match status" value="1"/>
</dbReference>
<dbReference type="Gene3D" id="3.50.30.30">
    <property type="match status" value="1"/>
</dbReference>
<evidence type="ECO:0000256" key="9">
    <source>
        <dbReference type="SAM" id="MobiDB-lite"/>
    </source>
</evidence>
<keyword evidence="11" id="KW-0732">Signal</keyword>
<evidence type="ECO:0000256" key="11">
    <source>
        <dbReference type="SAM" id="SignalP"/>
    </source>
</evidence>
<reference evidence="14" key="1">
    <citation type="submission" date="2023-03" db="UniProtKB">
        <authorList>
            <consortium name="WormBaseParasite"/>
        </authorList>
    </citation>
    <scope>IDENTIFICATION</scope>
</reference>
<dbReference type="WBParaSite" id="ALUE_0000428101-mRNA-1">
    <property type="protein sequence ID" value="ALUE_0000428101-mRNA-1"/>
    <property type="gene ID" value="ALUE_0000428101"/>
</dbReference>
<dbReference type="GO" id="GO:0016020">
    <property type="term" value="C:membrane"/>
    <property type="evidence" value="ECO:0007669"/>
    <property type="project" value="UniProtKB-SubCell"/>
</dbReference>
<feature type="region of interest" description="Disordered" evidence="9">
    <location>
        <begin position="466"/>
        <end position="502"/>
    </location>
</feature>
<accession>A0A9J2P3I2</accession>
<evidence type="ECO:0000256" key="6">
    <source>
        <dbReference type="ARBA" id="ARBA00022989"/>
    </source>
</evidence>
<keyword evidence="4 8" id="KW-0863">Zinc-finger</keyword>
<feature type="chain" id="PRO_5039943682" evidence="11">
    <location>
        <begin position="24"/>
        <end position="675"/>
    </location>
</feature>
<comment type="subcellular location">
    <subcellularLocation>
        <location evidence="1">Membrane</location>
        <topology evidence="1">Single-pass membrane protein</topology>
    </subcellularLocation>
</comment>
<dbReference type="PANTHER" id="PTHR47168">
    <property type="entry name" value="RING ZINC FINGER DOMAIN SUPERFAMILY PROTEIN-RELATED"/>
    <property type="match status" value="1"/>
</dbReference>
<organism evidence="13 14">
    <name type="scientific">Ascaris lumbricoides</name>
    <name type="common">Giant roundworm</name>
    <dbReference type="NCBI Taxonomy" id="6252"/>
    <lineage>
        <taxon>Eukaryota</taxon>
        <taxon>Metazoa</taxon>
        <taxon>Ecdysozoa</taxon>
        <taxon>Nematoda</taxon>
        <taxon>Chromadorea</taxon>
        <taxon>Rhabditida</taxon>
        <taxon>Spirurina</taxon>
        <taxon>Ascaridomorpha</taxon>
        <taxon>Ascaridoidea</taxon>
        <taxon>Ascarididae</taxon>
        <taxon>Ascaris</taxon>
    </lineage>
</organism>
<dbReference type="Pfam" id="PF13639">
    <property type="entry name" value="zf-RING_2"/>
    <property type="match status" value="1"/>
</dbReference>
<evidence type="ECO:0000256" key="3">
    <source>
        <dbReference type="ARBA" id="ARBA00022723"/>
    </source>
</evidence>
<evidence type="ECO:0000313" key="13">
    <source>
        <dbReference type="Proteomes" id="UP000036681"/>
    </source>
</evidence>
<dbReference type="PROSITE" id="PS50089">
    <property type="entry name" value="ZF_RING_2"/>
    <property type="match status" value="1"/>
</dbReference>
<feature type="transmembrane region" description="Helical" evidence="10">
    <location>
        <begin position="184"/>
        <end position="204"/>
    </location>
</feature>
<evidence type="ECO:0000259" key="12">
    <source>
        <dbReference type="PROSITE" id="PS50089"/>
    </source>
</evidence>
<proteinExistence type="predicted"/>